<dbReference type="InterPro" id="IPR002078">
    <property type="entry name" value="Sigma_54_int"/>
</dbReference>
<name>A0A7X2TQ88_9SPIO</name>
<keyword evidence="1" id="KW-0547">Nucleotide-binding</keyword>
<dbReference type="SUPFAM" id="SSF52540">
    <property type="entry name" value="P-loop containing nucleoside triphosphate hydrolases"/>
    <property type="match status" value="1"/>
</dbReference>
<comment type="caution">
    <text evidence="4">The sequence shown here is derived from an EMBL/GenBank/DDBJ whole genome shotgun (WGS) entry which is preliminary data.</text>
</comment>
<dbReference type="InterPro" id="IPR027417">
    <property type="entry name" value="P-loop_NTPase"/>
</dbReference>
<evidence type="ECO:0000313" key="5">
    <source>
        <dbReference type="Proteomes" id="UP000460549"/>
    </source>
</evidence>
<keyword evidence="2" id="KW-0067">ATP-binding</keyword>
<protein>
    <submittedName>
        <fullName evidence="4">Sigma-54-dependent Fis family transcriptional regulator</fullName>
    </submittedName>
</protein>
<keyword evidence="5" id="KW-1185">Reference proteome</keyword>
<dbReference type="GO" id="GO:0005524">
    <property type="term" value="F:ATP binding"/>
    <property type="evidence" value="ECO:0007669"/>
    <property type="project" value="UniProtKB-KW"/>
</dbReference>
<dbReference type="PANTHER" id="PTHR32071:SF57">
    <property type="entry name" value="C4-DICARBOXYLATE TRANSPORT TRANSCRIPTIONAL REGULATORY PROTEIN DCTD"/>
    <property type="match status" value="1"/>
</dbReference>
<evidence type="ECO:0000256" key="2">
    <source>
        <dbReference type="ARBA" id="ARBA00022840"/>
    </source>
</evidence>
<dbReference type="PANTHER" id="PTHR32071">
    <property type="entry name" value="TRANSCRIPTIONAL REGULATORY PROTEIN"/>
    <property type="match status" value="1"/>
</dbReference>
<evidence type="ECO:0000313" key="4">
    <source>
        <dbReference type="EMBL" id="MSU06231.1"/>
    </source>
</evidence>
<evidence type="ECO:0000256" key="1">
    <source>
        <dbReference type="ARBA" id="ARBA00022741"/>
    </source>
</evidence>
<dbReference type="Proteomes" id="UP000460549">
    <property type="component" value="Unassembled WGS sequence"/>
</dbReference>
<accession>A0A7X2TQ88</accession>
<dbReference type="EMBL" id="VUNN01000008">
    <property type="protein sequence ID" value="MSU06231.1"/>
    <property type="molecule type" value="Genomic_DNA"/>
</dbReference>
<dbReference type="PROSITE" id="PS50045">
    <property type="entry name" value="SIGMA54_INTERACT_4"/>
    <property type="match status" value="1"/>
</dbReference>
<dbReference type="RefSeq" id="WP_154425201.1">
    <property type="nucleotide sequence ID" value="NZ_VUNN01000008.1"/>
</dbReference>
<dbReference type="Gene3D" id="1.10.8.60">
    <property type="match status" value="1"/>
</dbReference>
<dbReference type="CDD" id="cd00009">
    <property type="entry name" value="AAA"/>
    <property type="match status" value="1"/>
</dbReference>
<dbReference type="Pfam" id="PF00158">
    <property type="entry name" value="Sigma54_activat"/>
    <property type="match status" value="1"/>
</dbReference>
<dbReference type="SMART" id="SM00382">
    <property type="entry name" value="AAA"/>
    <property type="match status" value="1"/>
</dbReference>
<reference evidence="4 5" key="1">
    <citation type="submission" date="2019-08" db="EMBL/GenBank/DDBJ databases">
        <title>In-depth cultivation of the pig gut microbiome towards novel bacterial diversity and tailored functional studies.</title>
        <authorList>
            <person name="Wylensek D."/>
            <person name="Hitch T.C.A."/>
            <person name="Clavel T."/>
        </authorList>
    </citation>
    <scope>NUCLEOTIDE SEQUENCE [LARGE SCALE GENOMIC DNA]</scope>
    <source>
        <strain evidence="4 5">NM-380-WT-3C1</strain>
    </source>
</reference>
<dbReference type="Gene3D" id="3.40.50.300">
    <property type="entry name" value="P-loop containing nucleotide triphosphate hydrolases"/>
    <property type="match status" value="1"/>
</dbReference>
<dbReference type="InterPro" id="IPR003593">
    <property type="entry name" value="AAA+_ATPase"/>
</dbReference>
<organism evidence="4 5">
    <name type="scientific">Bullifex porci</name>
    <dbReference type="NCBI Taxonomy" id="2606638"/>
    <lineage>
        <taxon>Bacteria</taxon>
        <taxon>Pseudomonadati</taxon>
        <taxon>Spirochaetota</taxon>
        <taxon>Spirochaetia</taxon>
        <taxon>Spirochaetales</taxon>
        <taxon>Spirochaetaceae</taxon>
        <taxon>Bullifex</taxon>
    </lineage>
</organism>
<dbReference type="GO" id="GO:0006355">
    <property type="term" value="P:regulation of DNA-templated transcription"/>
    <property type="evidence" value="ECO:0007669"/>
    <property type="project" value="InterPro"/>
</dbReference>
<dbReference type="AlphaFoldDB" id="A0A7X2TQ88"/>
<dbReference type="InterPro" id="IPR025662">
    <property type="entry name" value="Sigma_54_int_dom_ATP-bd_1"/>
</dbReference>
<sequence>MDDCLLFSNNVHYRTIINKALQTNCRFIKSRENILTEINKSAFGSIIVVDIDSSELYTQLLPALFDDKDRKIVFLCSPKMMNNSITLKIGNCIHLRKPFAEGEFLSAINYQPSKIVNKKKYDIDDYFIGISENAIQVKEQARAYAASGKPIFICGETGTGKEIISRYITGGEDNAVYVDCGLLNSTLSESAIFGAKKGSFTGADHDITGYVEHADGKYLVLDEIENLSQPTQSQLLRFIQDGKYRKIGDYSFIQNHSNCKLITISNKSPISLIQEGKLREDLYHRISSHIIYIKPLRERKEDIPLLVKYWEDKQNYERNIDDYSFFLDNQWNGNARQLFSVVDYVHYISRNSDKFIYALPEYFY</sequence>
<proteinExistence type="predicted"/>
<gene>
    <name evidence="4" type="ORF">FYJ80_05490</name>
</gene>
<feature type="domain" description="Sigma-54 factor interaction" evidence="3">
    <location>
        <begin position="127"/>
        <end position="347"/>
    </location>
</feature>
<dbReference type="PROSITE" id="PS00675">
    <property type="entry name" value="SIGMA54_INTERACT_1"/>
    <property type="match status" value="1"/>
</dbReference>
<evidence type="ECO:0000259" key="3">
    <source>
        <dbReference type="PROSITE" id="PS50045"/>
    </source>
</evidence>